<feature type="region of interest" description="Disordered" evidence="3">
    <location>
        <begin position="633"/>
        <end position="657"/>
    </location>
</feature>
<comment type="similarity">
    <text evidence="1">Belongs to the adenomatous polyposis coli (APC) family.</text>
</comment>
<feature type="compositionally biased region" description="Basic and acidic residues" evidence="3">
    <location>
        <begin position="639"/>
        <end position="650"/>
    </location>
</feature>
<dbReference type="PANTHER" id="PTHR12607:SF12">
    <property type="entry name" value="APC-LIKE, ISOFORM A-RELATED"/>
    <property type="match status" value="1"/>
</dbReference>
<dbReference type="EMBL" id="AZBU02000002">
    <property type="protein sequence ID" value="TKR95113.1"/>
    <property type="molecule type" value="Genomic_DNA"/>
</dbReference>
<dbReference type="GO" id="GO:0030877">
    <property type="term" value="C:beta-catenin destruction complex"/>
    <property type="evidence" value="ECO:0007669"/>
    <property type="project" value="TreeGrafter"/>
</dbReference>
<dbReference type="OrthoDB" id="5918429at2759"/>
<feature type="compositionally biased region" description="Polar residues" evidence="3">
    <location>
        <begin position="490"/>
        <end position="504"/>
    </location>
</feature>
<dbReference type="AlphaFoldDB" id="A0A4U5PFJ6"/>
<feature type="region of interest" description="Disordered" evidence="3">
    <location>
        <begin position="767"/>
        <end position="788"/>
    </location>
</feature>
<keyword evidence="2" id="KW-0879">Wnt signaling pathway</keyword>
<proteinExistence type="inferred from homology"/>
<keyword evidence="5" id="KW-1185">Reference proteome</keyword>
<evidence type="ECO:0000313" key="5">
    <source>
        <dbReference type="Proteomes" id="UP000298663"/>
    </source>
</evidence>
<dbReference type="GO" id="GO:0008017">
    <property type="term" value="F:microtubule binding"/>
    <property type="evidence" value="ECO:0007669"/>
    <property type="project" value="TreeGrafter"/>
</dbReference>
<evidence type="ECO:0000256" key="2">
    <source>
        <dbReference type="ARBA" id="ARBA00022687"/>
    </source>
</evidence>
<sequence>MVADNDELHPGHRRRSIDERIASIVAQINYESLTTVEVCNESLDAIVDEELDQARKSGFHRILPYAAAIRTQLCYLAARRRGEELDLDGLVYENEMHNALNAIVTGSYDEQYRKYAILLGVVDTIAEALILEVAVYDCHDLPDHYALRKLIANSLTNLTFGNFGSKQRLCRYNSLISIVTRIIESSHNLAVVFAGLIRNLSWRADEEMQSVLAETVPALAHAAVKSYFDKDTKCLQAALSALWNLSSHSSRNQMTICDAPRLLEVLIRSLNSRVPNVQIVENASGIMKYISLYLAKESSRYSDVINQLQLDKRLLNLLTSPSFTILGSVLGALQNLVAHNASLQLKIRHNTVAMSHLMKLRDSTRDDIRAAVKGVLNHLNASTVADYTFSMPRYSLQHDMSNLGNEMCSSMTASCNVPHLPDSSRLLPRRNAAQHHHLLPCPLTFSAYQYQPGTSSQTDNRNFMGYRSATLPRHFETSGSRRPQPHDLMQSRSGHQVHQIQQTPRQEEPEQHGEECQELSDSMRATRSTSMQSLTLEMQNTSEWPSEINTTNNSSRLSPISPSEIPDSPTQCEAPKVPSLPVSLQETPKRTIGIVNPSTSSLGKDDSNETIVPFGKADFSAIADLPMMPECGKSSAHISDAESERFKSRYDDEDDEGDYGIFEREQCDKVLEDTLKDEEDEEDLLSNMIDSVIPKPKEPSDDGLLLASIASAMPQAKNVQSLARQAACASTKKNTETSQDHLLRDLQTSSFVTNPNTSERVRDAARLAEDSDDNLSEDNFGPLDGVDGVVDAALPEDVENELHAEQVLIDCSSLPRPPKSRIPPPIPRKPSNLPRATRSTAKIRVVTKTK</sequence>
<dbReference type="InterPro" id="IPR000225">
    <property type="entry name" value="Armadillo"/>
</dbReference>
<dbReference type="Gene3D" id="1.25.10.10">
    <property type="entry name" value="Leucine-rich Repeat Variant"/>
    <property type="match status" value="1"/>
</dbReference>
<dbReference type="GO" id="GO:0090090">
    <property type="term" value="P:negative regulation of canonical Wnt signaling pathway"/>
    <property type="evidence" value="ECO:0007669"/>
    <property type="project" value="TreeGrafter"/>
</dbReference>
<dbReference type="SMART" id="SM00185">
    <property type="entry name" value="ARM"/>
    <property type="match status" value="4"/>
</dbReference>
<organism evidence="4 5">
    <name type="scientific">Steinernema carpocapsae</name>
    <name type="common">Entomopathogenic nematode</name>
    <dbReference type="NCBI Taxonomy" id="34508"/>
    <lineage>
        <taxon>Eukaryota</taxon>
        <taxon>Metazoa</taxon>
        <taxon>Ecdysozoa</taxon>
        <taxon>Nematoda</taxon>
        <taxon>Chromadorea</taxon>
        <taxon>Rhabditida</taxon>
        <taxon>Tylenchina</taxon>
        <taxon>Panagrolaimomorpha</taxon>
        <taxon>Strongyloidoidea</taxon>
        <taxon>Steinernematidae</taxon>
        <taxon>Steinernema</taxon>
    </lineage>
</organism>
<comment type="caution">
    <text evidence="4">The sequence shown here is derived from an EMBL/GenBank/DDBJ whole genome shotgun (WGS) entry which is preliminary data.</text>
</comment>
<name>A0A4U5PFJ6_STECR</name>
<evidence type="ECO:0008006" key="6">
    <source>
        <dbReference type="Google" id="ProtNLM"/>
    </source>
</evidence>
<dbReference type="GO" id="GO:0016477">
    <property type="term" value="P:cell migration"/>
    <property type="evidence" value="ECO:0007669"/>
    <property type="project" value="TreeGrafter"/>
</dbReference>
<dbReference type="GO" id="GO:0045295">
    <property type="term" value="F:gamma-catenin binding"/>
    <property type="evidence" value="ECO:0007669"/>
    <property type="project" value="TreeGrafter"/>
</dbReference>
<dbReference type="InterPro" id="IPR011989">
    <property type="entry name" value="ARM-like"/>
</dbReference>
<dbReference type="SUPFAM" id="SSF48371">
    <property type="entry name" value="ARM repeat"/>
    <property type="match status" value="1"/>
</dbReference>
<accession>A0A4U5PFJ6</accession>
<feature type="compositionally biased region" description="Polar residues" evidence="3">
    <location>
        <begin position="519"/>
        <end position="557"/>
    </location>
</feature>
<dbReference type="GO" id="GO:0005881">
    <property type="term" value="C:cytoplasmic microtubule"/>
    <property type="evidence" value="ECO:0007669"/>
    <property type="project" value="TreeGrafter"/>
</dbReference>
<evidence type="ECO:0000256" key="3">
    <source>
        <dbReference type="SAM" id="MobiDB-lite"/>
    </source>
</evidence>
<dbReference type="GO" id="GO:0007399">
    <property type="term" value="P:nervous system development"/>
    <property type="evidence" value="ECO:0007669"/>
    <property type="project" value="TreeGrafter"/>
</dbReference>
<dbReference type="GO" id="GO:0001708">
    <property type="term" value="P:cell fate specification"/>
    <property type="evidence" value="ECO:0007669"/>
    <property type="project" value="TreeGrafter"/>
</dbReference>
<dbReference type="PANTHER" id="PTHR12607">
    <property type="entry name" value="ADENOMATOUS POLYPOSIS COLI PROTEIN FAMILY"/>
    <property type="match status" value="1"/>
</dbReference>
<dbReference type="GO" id="GO:0007389">
    <property type="term" value="P:pattern specification process"/>
    <property type="evidence" value="ECO:0007669"/>
    <property type="project" value="TreeGrafter"/>
</dbReference>
<dbReference type="GO" id="GO:0008013">
    <property type="term" value="F:beta-catenin binding"/>
    <property type="evidence" value="ECO:0007669"/>
    <property type="project" value="InterPro"/>
</dbReference>
<feature type="region of interest" description="Disordered" evidence="3">
    <location>
        <begin position="472"/>
        <end position="580"/>
    </location>
</feature>
<dbReference type="GO" id="GO:0016342">
    <property type="term" value="C:catenin complex"/>
    <property type="evidence" value="ECO:0007669"/>
    <property type="project" value="TreeGrafter"/>
</dbReference>
<gene>
    <name evidence="4" type="ORF">L596_009325</name>
</gene>
<evidence type="ECO:0000256" key="1">
    <source>
        <dbReference type="ARBA" id="ARBA00009051"/>
    </source>
</evidence>
<feature type="compositionally biased region" description="Pro residues" evidence="3">
    <location>
        <begin position="815"/>
        <end position="828"/>
    </location>
</feature>
<reference evidence="4 5" key="2">
    <citation type="journal article" date="2019" name="G3 (Bethesda)">
        <title>Hybrid Assembly of the Genome of the Entomopathogenic Nematode Steinernema carpocapsae Identifies the X-Chromosome.</title>
        <authorList>
            <person name="Serra L."/>
            <person name="Macchietto M."/>
            <person name="Macias-Munoz A."/>
            <person name="McGill C.J."/>
            <person name="Rodriguez I.M."/>
            <person name="Rodriguez B."/>
            <person name="Murad R."/>
            <person name="Mortazavi A."/>
        </authorList>
    </citation>
    <scope>NUCLEOTIDE SEQUENCE [LARGE SCALE GENOMIC DNA]</scope>
    <source>
        <strain evidence="4 5">ALL</strain>
    </source>
</reference>
<dbReference type="GO" id="GO:0016055">
    <property type="term" value="P:Wnt signaling pathway"/>
    <property type="evidence" value="ECO:0007669"/>
    <property type="project" value="UniProtKB-KW"/>
</dbReference>
<feature type="compositionally biased region" description="Low complexity" evidence="3">
    <location>
        <begin position="558"/>
        <end position="569"/>
    </location>
</feature>
<feature type="compositionally biased region" description="Basic and acidic residues" evidence="3">
    <location>
        <begin position="505"/>
        <end position="515"/>
    </location>
</feature>
<dbReference type="GO" id="GO:0007026">
    <property type="term" value="P:negative regulation of microtubule depolymerization"/>
    <property type="evidence" value="ECO:0007669"/>
    <property type="project" value="TreeGrafter"/>
</dbReference>
<feature type="region of interest" description="Disordered" evidence="3">
    <location>
        <begin position="812"/>
        <end position="850"/>
    </location>
</feature>
<dbReference type="InterPro" id="IPR016024">
    <property type="entry name" value="ARM-type_fold"/>
</dbReference>
<reference evidence="4 5" key="1">
    <citation type="journal article" date="2015" name="Genome Biol.">
        <title>Comparative genomics of Steinernema reveals deeply conserved gene regulatory networks.</title>
        <authorList>
            <person name="Dillman A.R."/>
            <person name="Macchietto M."/>
            <person name="Porter C.F."/>
            <person name="Rogers A."/>
            <person name="Williams B."/>
            <person name="Antoshechkin I."/>
            <person name="Lee M.M."/>
            <person name="Goodwin Z."/>
            <person name="Lu X."/>
            <person name="Lewis E.E."/>
            <person name="Goodrich-Blair H."/>
            <person name="Stock S.P."/>
            <person name="Adams B.J."/>
            <person name="Sternberg P.W."/>
            <person name="Mortazavi A."/>
        </authorList>
    </citation>
    <scope>NUCLEOTIDE SEQUENCE [LARGE SCALE GENOMIC DNA]</scope>
    <source>
        <strain evidence="4 5">ALL</strain>
    </source>
</reference>
<dbReference type="InterPro" id="IPR026818">
    <property type="entry name" value="Apc_fam"/>
</dbReference>
<dbReference type="STRING" id="34508.A0A4U5PFJ6"/>
<evidence type="ECO:0000313" key="4">
    <source>
        <dbReference type="EMBL" id="TKR95113.1"/>
    </source>
</evidence>
<protein>
    <recommendedName>
        <fullName evidence="6">Armadillo repeat-containing domain-containing protein</fullName>
    </recommendedName>
</protein>
<dbReference type="Proteomes" id="UP000298663">
    <property type="component" value="Unassembled WGS sequence"/>
</dbReference>